<feature type="domain" description="Zn(2)-C6 fungal-type" evidence="3">
    <location>
        <begin position="28"/>
        <end position="64"/>
    </location>
</feature>
<proteinExistence type="predicted"/>
<protein>
    <recommendedName>
        <fullName evidence="3">Zn(2)-C6 fungal-type domain-containing protein</fullName>
    </recommendedName>
</protein>
<feature type="compositionally biased region" description="Polar residues" evidence="2">
    <location>
        <begin position="185"/>
        <end position="210"/>
    </location>
</feature>
<dbReference type="GO" id="GO:0000981">
    <property type="term" value="F:DNA-binding transcription factor activity, RNA polymerase II-specific"/>
    <property type="evidence" value="ECO:0007669"/>
    <property type="project" value="InterPro"/>
</dbReference>
<dbReference type="PROSITE" id="PS00463">
    <property type="entry name" value="ZN2_CY6_FUNGAL_1"/>
    <property type="match status" value="1"/>
</dbReference>
<name>A0A8H3VG22_VENIN</name>
<dbReference type="CDD" id="cd00067">
    <property type="entry name" value="GAL4"/>
    <property type="match status" value="1"/>
</dbReference>
<sequence length="987" mass="109264">MDVDSNSASPPLSAEGLNSKNHTRTYQACGPCRERKVKCEMGPVDNPHEPPCARCRREKKNCVFSSTRRKRNRGNTDDGEFEDSEAGFTSSVNGNGNGKRSRALTVEFNFASPNGSRLVRALTPGGGIGNLRPLQRPTVKHEDPEAEGHSFHTLKNSEVFGGTDGIGTLIDAAATMEERGRHSRTTSFTTPRPNVASMQNGNHQGYSHTRQQSRRVDPDLTTDPALKDTDADALTILTNTWNRLRFVRAGYFTPLEGMQYVEYFYENFAPLTAITLPNYRDPVQQVALLEQEPMLLATILTITSRYVKLSGHGGSVSRPNFIHEKMWAYLKSMVDRTVWAQEQFGGGFCGAGIEESRRIDPTSQQGLRTIGTVEALLLLTEWNPRALHFPPGDDDDSMLVPENPQDSMDGSQSQTLLLNGTGGQRRDSWLEPIWRSDRMSWMLTNMALSLAFEIGIFQTQSEEDFLKENPAMPPATVQAYFARKAYLKELLWVHYVQTSGRLEFIGKLPNGFLNSFHRATADQRVQSEVDSRLARREQDPNVSFSPMGHFKEYMRQDPQTVTLFFWQEIAAIMKSGNQTMFLNRSQTRDVINSGTYRKLLPIYQPLLQDWRSEFDKCRIIAEPMRLVLLVEYEYSRIYLHSLALHAIIQRCVSNTPVNRNGQPVPPDNNGRAASETSSNKSNGGAIAPGIVRKWMGADGPFIAEVIDGCRNVLEIVKTLAAKGYLKHCPVRTYFRIIAGACFLLKCPDDILQTLALGDYAGEVQKSINLLREAADAMRNSVVDDVHIGLRFAEACDTVTRRVESNFVRVAAQGATTAGASRAHTQSPVVGGSPGITPNGLQMPPTTAHPANNSHWNNDYSSGLTSMPQDGAFSMGYNGNGHHNGFSLNGADAYDPNTMTIMPPPEFPYQYDGTFGNHNSGFNGIQLGTDDNAAYMSGQDWLAIDLTPLAQVSSGAEVVATHLGPSVAGFDMLDQLLLQGETNHNDRF</sequence>
<evidence type="ECO:0000313" key="5">
    <source>
        <dbReference type="EMBL" id="KAE9988022.1"/>
    </source>
</evidence>
<dbReference type="Proteomes" id="UP000490939">
    <property type="component" value="Unassembled WGS sequence"/>
</dbReference>
<evidence type="ECO:0000256" key="1">
    <source>
        <dbReference type="ARBA" id="ARBA00023242"/>
    </source>
</evidence>
<gene>
    <name evidence="5" type="ORF">EG327_003546</name>
    <name evidence="4" type="ORF">EG328_004576</name>
</gene>
<dbReference type="InterPro" id="IPR001138">
    <property type="entry name" value="Zn2Cys6_DnaBD"/>
</dbReference>
<feature type="compositionally biased region" description="Polar residues" evidence="2">
    <location>
        <begin position="817"/>
        <end position="827"/>
    </location>
</feature>
<dbReference type="GO" id="GO:0008270">
    <property type="term" value="F:zinc ion binding"/>
    <property type="evidence" value="ECO:0007669"/>
    <property type="project" value="InterPro"/>
</dbReference>
<dbReference type="PROSITE" id="PS50048">
    <property type="entry name" value="ZN2_CY6_FUNGAL_2"/>
    <property type="match status" value="1"/>
</dbReference>
<feature type="region of interest" description="Disordered" evidence="2">
    <location>
        <begin position="390"/>
        <end position="424"/>
    </location>
</feature>
<dbReference type="SMART" id="SM00066">
    <property type="entry name" value="GAL4"/>
    <property type="match status" value="1"/>
</dbReference>
<dbReference type="GO" id="GO:0005634">
    <property type="term" value="C:nucleus"/>
    <property type="evidence" value="ECO:0007669"/>
    <property type="project" value="TreeGrafter"/>
</dbReference>
<comment type="caution">
    <text evidence="4">The sequence shown here is derived from an EMBL/GenBank/DDBJ whole genome shotgun (WGS) entry which is preliminary data.</text>
</comment>
<dbReference type="SUPFAM" id="SSF57701">
    <property type="entry name" value="Zn2/Cys6 DNA-binding domain"/>
    <property type="match status" value="1"/>
</dbReference>
<feature type="region of interest" description="Disordered" evidence="2">
    <location>
        <begin position="658"/>
        <end position="684"/>
    </location>
</feature>
<feature type="region of interest" description="Disordered" evidence="2">
    <location>
        <begin position="817"/>
        <end position="862"/>
    </location>
</feature>
<dbReference type="PANTHER" id="PTHR31644:SF2">
    <property type="entry name" value="TRANSCRIPTIONAL ACTIVATOR ARO80-RELATED"/>
    <property type="match status" value="1"/>
</dbReference>
<evidence type="ECO:0000313" key="4">
    <source>
        <dbReference type="EMBL" id="KAE9986857.1"/>
    </source>
</evidence>
<feature type="compositionally biased region" description="Polar residues" evidence="2">
    <location>
        <begin position="848"/>
        <end position="862"/>
    </location>
</feature>
<reference evidence="4 6" key="1">
    <citation type="submission" date="2018-12" db="EMBL/GenBank/DDBJ databases">
        <title>Venturia inaequalis Genome Resource.</title>
        <authorList>
            <person name="Lichtner F.J."/>
        </authorList>
    </citation>
    <scope>NUCLEOTIDE SEQUENCE [LARGE SCALE GENOMIC DNA]</scope>
    <source>
        <strain evidence="4 6">120213</strain>
        <strain evidence="5 7">DMI_063113</strain>
    </source>
</reference>
<dbReference type="GO" id="GO:0009074">
    <property type="term" value="P:aromatic amino acid family catabolic process"/>
    <property type="evidence" value="ECO:0007669"/>
    <property type="project" value="TreeGrafter"/>
</dbReference>
<dbReference type="EMBL" id="WNWR01000221">
    <property type="protein sequence ID" value="KAE9988022.1"/>
    <property type="molecule type" value="Genomic_DNA"/>
</dbReference>
<evidence type="ECO:0000313" key="7">
    <source>
        <dbReference type="Proteomes" id="UP000490939"/>
    </source>
</evidence>
<dbReference type="GO" id="GO:0045944">
    <property type="term" value="P:positive regulation of transcription by RNA polymerase II"/>
    <property type="evidence" value="ECO:0007669"/>
    <property type="project" value="TreeGrafter"/>
</dbReference>
<feature type="region of interest" description="Disordered" evidence="2">
    <location>
        <begin position="66"/>
        <end position="97"/>
    </location>
</feature>
<evidence type="ECO:0000256" key="2">
    <source>
        <dbReference type="SAM" id="MobiDB-lite"/>
    </source>
</evidence>
<dbReference type="Pfam" id="PF00172">
    <property type="entry name" value="Zn_clus"/>
    <property type="match status" value="1"/>
</dbReference>
<dbReference type="Proteomes" id="UP000447873">
    <property type="component" value="Unassembled WGS sequence"/>
</dbReference>
<accession>A0A8H3VG22</accession>
<feature type="region of interest" description="Disordered" evidence="2">
    <location>
        <begin position="177"/>
        <end position="224"/>
    </location>
</feature>
<evidence type="ECO:0000259" key="3">
    <source>
        <dbReference type="PROSITE" id="PS50048"/>
    </source>
</evidence>
<feature type="region of interest" description="Disordered" evidence="2">
    <location>
        <begin position="1"/>
        <end position="25"/>
    </location>
</feature>
<dbReference type="InterPro" id="IPR052780">
    <property type="entry name" value="AAA_Catabolism_Regulators"/>
</dbReference>
<evidence type="ECO:0000313" key="6">
    <source>
        <dbReference type="Proteomes" id="UP000447873"/>
    </source>
</evidence>
<feature type="compositionally biased region" description="Polar residues" evidence="2">
    <location>
        <begin position="404"/>
        <end position="418"/>
    </location>
</feature>
<dbReference type="PANTHER" id="PTHR31644">
    <property type="entry name" value="TRANSCRIPTIONAL ACTIVATOR ARO80-RELATED"/>
    <property type="match status" value="1"/>
</dbReference>
<dbReference type="EMBL" id="WNWS01000025">
    <property type="protein sequence ID" value="KAE9986857.1"/>
    <property type="molecule type" value="Genomic_DNA"/>
</dbReference>
<keyword evidence="7" id="KW-1185">Reference proteome</keyword>
<dbReference type="InterPro" id="IPR036864">
    <property type="entry name" value="Zn2-C6_fun-type_DNA-bd_sf"/>
</dbReference>
<dbReference type="AlphaFoldDB" id="A0A8H3VG22"/>
<dbReference type="Gene3D" id="4.10.240.10">
    <property type="entry name" value="Zn(2)-C6 fungal-type DNA-binding domain"/>
    <property type="match status" value="1"/>
</dbReference>
<keyword evidence="1" id="KW-0539">Nucleus</keyword>
<organism evidence="4 6">
    <name type="scientific">Venturia inaequalis</name>
    <name type="common">Apple scab fungus</name>
    <dbReference type="NCBI Taxonomy" id="5025"/>
    <lineage>
        <taxon>Eukaryota</taxon>
        <taxon>Fungi</taxon>
        <taxon>Dikarya</taxon>
        <taxon>Ascomycota</taxon>
        <taxon>Pezizomycotina</taxon>
        <taxon>Dothideomycetes</taxon>
        <taxon>Pleosporomycetidae</taxon>
        <taxon>Venturiales</taxon>
        <taxon>Venturiaceae</taxon>
        <taxon>Venturia</taxon>
    </lineage>
</organism>